<evidence type="ECO:0000313" key="3">
    <source>
        <dbReference type="WBParaSite" id="SSLN_0001130901-mRNA-1"/>
    </source>
</evidence>
<evidence type="ECO:0000313" key="2">
    <source>
        <dbReference type="Proteomes" id="UP000275846"/>
    </source>
</evidence>
<gene>
    <name evidence="1" type="ORF">SSLN_LOCUS10886</name>
</gene>
<dbReference type="Proteomes" id="UP000275846">
    <property type="component" value="Unassembled WGS sequence"/>
</dbReference>
<dbReference type="WBParaSite" id="SSLN_0001130901-mRNA-1">
    <property type="protein sequence ID" value="SSLN_0001130901-mRNA-1"/>
    <property type="gene ID" value="SSLN_0001130901"/>
</dbReference>
<sequence>MLRQVQLRWSGHMGRIDDEWIPKRHLYGDFATGARRQGGQKRRYKDSLKKSLKKLQINPVTRADLAQYEEDP</sequence>
<keyword evidence="2" id="KW-1185">Reference proteome</keyword>
<evidence type="ECO:0000313" key="1">
    <source>
        <dbReference type="EMBL" id="VDL97271.1"/>
    </source>
</evidence>
<organism evidence="3">
    <name type="scientific">Schistocephalus solidus</name>
    <name type="common">Tapeworm</name>
    <dbReference type="NCBI Taxonomy" id="70667"/>
    <lineage>
        <taxon>Eukaryota</taxon>
        <taxon>Metazoa</taxon>
        <taxon>Spiralia</taxon>
        <taxon>Lophotrochozoa</taxon>
        <taxon>Platyhelminthes</taxon>
        <taxon>Cestoda</taxon>
        <taxon>Eucestoda</taxon>
        <taxon>Diphyllobothriidea</taxon>
        <taxon>Diphyllobothriidae</taxon>
        <taxon>Schistocephalus</taxon>
    </lineage>
</organism>
<reference evidence="1 2" key="2">
    <citation type="submission" date="2018-11" db="EMBL/GenBank/DDBJ databases">
        <authorList>
            <consortium name="Pathogen Informatics"/>
        </authorList>
    </citation>
    <scope>NUCLEOTIDE SEQUENCE [LARGE SCALE GENOMIC DNA]</scope>
    <source>
        <strain evidence="1 2">NST_G2</strain>
    </source>
</reference>
<name>A0A183T338_SCHSO</name>
<dbReference type="OrthoDB" id="425014at2759"/>
<dbReference type="EMBL" id="UYSU01036148">
    <property type="protein sequence ID" value="VDL97271.1"/>
    <property type="molecule type" value="Genomic_DNA"/>
</dbReference>
<proteinExistence type="predicted"/>
<reference evidence="3" key="1">
    <citation type="submission" date="2016-06" db="UniProtKB">
        <authorList>
            <consortium name="WormBaseParasite"/>
        </authorList>
    </citation>
    <scope>IDENTIFICATION</scope>
</reference>
<accession>A0A183T338</accession>
<protein>
    <submittedName>
        <fullName evidence="3">40S ribosomal protein S15</fullName>
    </submittedName>
</protein>
<dbReference type="AlphaFoldDB" id="A0A183T338"/>